<accession>A0A2A2MGU6</accession>
<dbReference type="InterPro" id="IPR014776">
    <property type="entry name" value="4pyrrole_Mease_sub2"/>
</dbReference>
<gene>
    <name evidence="7" type="primary">cbiE</name>
    <name evidence="7" type="ORF">CJD50_00230</name>
</gene>
<proteinExistence type="predicted"/>
<evidence type="ECO:0000256" key="4">
    <source>
        <dbReference type="ARBA" id="ARBA00022679"/>
    </source>
</evidence>
<dbReference type="RefSeq" id="WP_039187370.1">
    <property type="nucleotide sequence ID" value="NZ_CAUEKQ010000001.1"/>
</dbReference>
<protein>
    <submittedName>
        <fullName evidence="7">Cobalt-precorrin-7 (C(5))-methyltransferase</fullName>
    </submittedName>
</protein>
<organism evidence="7 8">
    <name type="scientific">Hafnia paralvei</name>
    <dbReference type="NCBI Taxonomy" id="546367"/>
    <lineage>
        <taxon>Bacteria</taxon>
        <taxon>Pseudomonadati</taxon>
        <taxon>Pseudomonadota</taxon>
        <taxon>Gammaproteobacteria</taxon>
        <taxon>Enterobacterales</taxon>
        <taxon>Hafniaceae</taxon>
        <taxon>Hafnia</taxon>
    </lineage>
</organism>
<reference evidence="7 8" key="1">
    <citation type="submission" date="2017-08" db="EMBL/GenBank/DDBJ databases">
        <title>Draft Genome Sequence of Hafnia alvei CITHA-6 Isolated from Raw Bovine Milk.</title>
        <authorList>
            <person name="Culligan E.P."/>
            <person name="Mcsweeney A."/>
            <person name="O'Doherty C."/>
            <person name="Gleeson E."/>
            <person name="O'Riordan D."/>
            <person name="Sleator R.D."/>
        </authorList>
    </citation>
    <scope>NUCLEOTIDE SEQUENCE [LARGE SCALE GENOMIC DNA]</scope>
    <source>
        <strain evidence="7 8">CITHA-6</strain>
    </source>
</reference>
<dbReference type="InterPro" id="IPR012818">
    <property type="entry name" value="CbiE"/>
</dbReference>
<dbReference type="PANTHER" id="PTHR43182">
    <property type="entry name" value="COBALT-PRECORRIN-6B C(15)-METHYLTRANSFERASE (DECARBOXYLATING)"/>
    <property type="match status" value="1"/>
</dbReference>
<name>A0A2A2MGU6_9GAMM</name>
<dbReference type="Proteomes" id="UP000218796">
    <property type="component" value="Unassembled WGS sequence"/>
</dbReference>
<evidence type="ECO:0000313" key="7">
    <source>
        <dbReference type="EMBL" id="PAV97951.1"/>
    </source>
</evidence>
<keyword evidence="8" id="KW-1185">Reference proteome</keyword>
<feature type="domain" description="Tetrapyrrole methylase" evidence="6">
    <location>
        <begin position="1"/>
        <end position="177"/>
    </location>
</feature>
<evidence type="ECO:0000256" key="5">
    <source>
        <dbReference type="ARBA" id="ARBA00022691"/>
    </source>
</evidence>
<evidence type="ECO:0000256" key="2">
    <source>
        <dbReference type="ARBA" id="ARBA00022573"/>
    </source>
</evidence>
<dbReference type="EMBL" id="NQMS01000001">
    <property type="protein sequence ID" value="PAV97951.1"/>
    <property type="molecule type" value="Genomic_DNA"/>
</dbReference>
<evidence type="ECO:0000259" key="6">
    <source>
        <dbReference type="Pfam" id="PF00590"/>
    </source>
</evidence>
<dbReference type="Gene3D" id="3.30.950.10">
    <property type="entry name" value="Methyltransferase, Cobalt-precorrin-4 Transmethylase, Domain 2"/>
    <property type="match status" value="1"/>
</dbReference>
<dbReference type="InterPro" id="IPR050714">
    <property type="entry name" value="Cobalamin_biosynth_MTase"/>
</dbReference>
<evidence type="ECO:0000313" key="8">
    <source>
        <dbReference type="Proteomes" id="UP000218796"/>
    </source>
</evidence>
<dbReference type="CDD" id="cd11644">
    <property type="entry name" value="Precorrin-6Y-MT"/>
    <property type="match status" value="1"/>
</dbReference>
<dbReference type="PANTHER" id="PTHR43182:SF1">
    <property type="entry name" value="COBALT-PRECORRIN-7 C(5)-METHYLTRANSFERASE"/>
    <property type="match status" value="1"/>
</dbReference>
<comment type="pathway">
    <text evidence="1">Cofactor biosynthesis; adenosylcobalamin biosynthesis.</text>
</comment>
<keyword evidence="2" id="KW-0169">Cobalamin biosynthesis</keyword>
<dbReference type="OrthoDB" id="9787825at2"/>
<dbReference type="GO" id="GO:0032259">
    <property type="term" value="P:methylation"/>
    <property type="evidence" value="ECO:0007669"/>
    <property type="project" value="UniProtKB-KW"/>
</dbReference>
<dbReference type="NCBIfam" id="TIGR02467">
    <property type="entry name" value="CbiE"/>
    <property type="match status" value="1"/>
</dbReference>
<keyword evidence="4 7" id="KW-0808">Transferase</keyword>
<dbReference type="InterPro" id="IPR000878">
    <property type="entry name" value="4pyrrol_Mease"/>
</dbReference>
<keyword evidence="5" id="KW-0949">S-adenosyl-L-methionine</keyword>
<evidence type="ECO:0000256" key="1">
    <source>
        <dbReference type="ARBA" id="ARBA00004953"/>
    </source>
</evidence>
<dbReference type="GO" id="GO:0009236">
    <property type="term" value="P:cobalamin biosynthetic process"/>
    <property type="evidence" value="ECO:0007669"/>
    <property type="project" value="UniProtKB-UniPathway"/>
</dbReference>
<dbReference type="NCBIfam" id="NF004456">
    <property type="entry name" value="PRK05787.1-4"/>
    <property type="match status" value="1"/>
</dbReference>
<keyword evidence="3 7" id="KW-0489">Methyltransferase</keyword>
<sequence>MIHIVGMGPGDLDYITPLALRLIAQADVLVGWPRHLASCADFQGEKRSIGTDLAKAAAWLQCNADRNIVVLASGDPMLFGIGKRLSQDLEPTKIRIVPGISSIQYLFSQIAIDMNDIYITSSHGKKPDFNFILQHDKVAMVTDLHIGPYQIAQEILLRGQKRTLVIGENLTYPDECIHILPPEKVQQAYAMNVVVILNER</sequence>
<dbReference type="GO" id="GO:0008276">
    <property type="term" value="F:protein methyltransferase activity"/>
    <property type="evidence" value="ECO:0007669"/>
    <property type="project" value="InterPro"/>
</dbReference>
<dbReference type="SUPFAM" id="SSF53790">
    <property type="entry name" value="Tetrapyrrole methylase"/>
    <property type="match status" value="1"/>
</dbReference>
<evidence type="ECO:0000256" key="3">
    <source>
        <dbReference type="ARBA" id="ARBA00022603"/>
    </source>
</evidence>
<dbReference type="UniPathway" id="UPA00148"/>
<dbReference type="InterPro" id="IPR014777">
    <property type="entry name" value="4pyrrole_Mease_sub1"/>
</dbReference>
<dbReference type="Gene3D" id="3.40.1010.10">
    <property type="entry name" value="Cobalt-precorrin-4 Transmethylase, Domain 1"/>
    <property type="match status" value="1"/>
</dbReference>
<dbReference type="Pfam" id="PF00590">
    <property type="entry name" value="TP_methylase"/>
    <property type="match status" value="1"/>
</dbReference>
<dbReference type="InterPro" id="IPR035996">
    <property type="entry name" value="4pyrrol_Methylase_sf"/>
</dbReference>
<comment type="caution">
    <text evidence="7">The sequence shown here is derived from an EMBL/GenBank/DDBJ whole genome shotgun (WGS) entry which is preliminary data.</text>
</comment>
<dbReference type="AlphaFoldDB" id="A0A2A2MGU6"/>